<dbReference type="NCBIfam" id="TIGR03132">
    <property type="entry name" value="malonate_mdcB"/>
    <property type="match status" value="1"/>
</dbReference>
<organism evidence="6 7">
    <name type="scientific">Psychrobacter alimentarius</name>
    <dbReference type="NCBI Taxonomy" id="261164"/>
    <lineage>
        <taxon>Bacteria</taxon>
        <taxon>Pseudomonadati</taxon>
        <taxon>Pseudomonadota</taxon>
        <taxon>Gammaproteobacteria</taxon>
        <taxon>Moraxellales</taxon>
        <taxon>Moraxellaceae</taxon>
        <taxon>Psychrobacter</taxon>
    </lineage>
</organism>
<accession>A0ABN4N2Z4</accession>
<dbReference type="InterPro" id="IPR017555">
    <property type="entry name" value="TriPribosyl-deP-CoA_syn"/>
</dbReference>
<evidence type="ECO:0000313" key="6">
    <source>
        <dbReference type="EMBL" id="AMT97286.1"/>
    </source>
</evidence>
<reference evidence="6 7" key="1">
    <citation type="submission" date="2016-03" db="EMBL/GenBank/DDBJ databases">
        <title>Genome sequencing of Psychrobacter alimentarius PAMC 27889.</title>
        <authorList>
            <person name="Lee J."/>
            <person name="Kim O.-S."/>
        </authorList>
    </citation>
    <scope>NUCLEOTIDE SEQUENCE [LARGE SCALE GENOMIC DNA]</scope>
    <source>
        <strain evidence="6 7">PAMC 27889</strain>
    </source>
</reference>
<comment type="catalytic activity">
    <reaction evidence="1 5">
        <text>3'-dephospho-CoA + ATP = 2'-(5''-triphospho-alpha-D-ribosyl)-3'-dephospho-CoA + adenine</text>
        <dbReference type="Rhea" id="RHEA:15117"/>
        <dbReference type="ChEBI" id="CHEBI:16708"/>
        <dbReference type="ChEBI" id="CHEBI:30616"/>
        <dbReference type="ChEBI" id="CHEBI:57328"/>
        <dbReference type="ChEBI" id="CHEBI:61378"/>
        <dbReference type="EC" id="2.4.2.52"/>
    </reaction>
</comment>
<keyword evidence="3 5" id="KW-0547">Nucleotide-binding</keyword>
<evidence type="ECO:0000256" key="1">
    <source>
        <dbReference type="ARBA" id="ARBA00001210"/>
    </source>
</evidence>
<sequence>MSVNVLSTPVSDVLFSKQAIWQQIDDFALDALYEEINLDNKPGLVCPSGNGSHSDMNYDTFIASIQSLRGYFATLSAYGHDNKDFDDIKKAGIEQEIKMRQATNNINTHKGAIFNLGFASAAIGKCLQDNQTLTTQNICAQIVESWQYDLTHRLERKADSHGQQMYKKYGVTGAIEMVATGFQIIQNLALPCFYETLYRTQDFEKAAMQTLMTLIASLSDTNLVWRGGMVDLTNAQTMAKQFLQAGGVHQPKWRQAVSTINDYFIHRNLSPGGSADLLAVTIFFYKVENEFNPSV</sequence>
<evidence type="ECO:0000256" key="5">
    <source>
        <dbReference type="HAMAP-Rule" id="MF_01883"/>
    </source>
</evidence>
<proteinExistence type="inferred from homology"/>
<evidence type="ECO:0000256" key="2">
    <source>
        <dbReference type="ARBA" id="ARBA00022679"/>
    </source>
</evidence>
<dbReference type="HAMAP" id="MF_01883">
    <property type="entry name" value="MdcB"/>
    <property type="match status" value="1"/>
</dbReference>
<dbReference type="Proteomes" id="UP000076104">
    <property type="component" value="Chromosome"/>
</dbReference>
<protein>
    <recommendedName>
        <fullName evidence="5">Probable 2-(5''-triphosphoribosyl)-3'-dephosphocoenzyme-A synthase</fullName>
        <shortName evidence="5">2-(5''-triphosphoribosyl)-3'-dephospho-CoA synthase</shortName>
        <ecNumber evidence="5">2.4.2.52</ecNumber>
    </recommendedName>
</protein>
<dbReference type="EC" id="2.4.2.52" evidence="5"/>
<dbReference type="GeneID" id="33061098"/>
<evidence type="ECO:0000256" key="4">
    <source>
        <dbReference type="ARBA" id="ARBA00022840"/>
    </source>
</evidence>
<dbReference type="Gene3D" id="1.10.4200.10">
    <property type="entry name" value="Triphosphoribosyl-dephospho-CoA protein"/>
    <property type="match status" value="1"/>
</dbReference>
<keyword evidence="7" id="KW-1185">Reference proteome</keyword>
<comment type="similarity">
    <text evidence="5">Belongs to the CitG/MdcB family.</text>
</comment>
<evidence type="ECO:0000313" key="7">
    <source>
        <dbReference type="Proteomes" id="UP000076104"/>
    </source>
</evidence>
<comment type="function">
    <text evidence="5">Involved in the formation of 2-(5''-phosphoribosyl)-3'-dephosphocoenzyme-A, the prosthetic group of the acyl-carrier protein of the malonate decarboxylase.</text>
</comment>
<keyword evidence="4 5" id="KW-0067">ATP-binding</keyword>
<keyword evidence="2 5" id="KW-0808">Transferase</keyword>
<dbReference type="EMBL" id="CP014945">
    <property type="protein sequence ID" value="AMT97286.1"/>
    <property type="molecule type" value="Genomic_DNA"/>
</dbReference>
<evidence type="ECO:0000256" key="3">
    <source>
        <dbReference type="ARBA" id="ARBA00022741"/>
    </source>
</evidence>
<gene>
    <name evidence="5" type="primary">mdcB</name>
    <name evidence="6" type="ORF">A3K91_1687</name>
</gene>
<name>A0ABN4N2Z4_9GAMM</name>
<dbReference type="PANTHER" id="PTHR30201">
    <property type="entry name" value="TRIPHOSPHORIBOSYL-DEPHOSPHO-COA SYNTHASE"/>
    <property type="match status" value="1"/>
</dbReference>
<dbReference type="RefSeq" id="WP_062844867.1">
    <property type="nucleotide sequence ID" value="NZ_CP014945.1"/>
</dbReference>
<dbReference type="InterPro" id="IPR002736">
    <property type="entry name" value="CitG"/>
</dbReference>
<dbReference type="PANTHER" id="PTHR30201:SF2">
    <property type="entry name" value="2-(5''-TRIPHOSPHORIBOSYL)-3'-DEPHOSPHOCOENZYME-A SYNTHASE"/>
    <property type="match status" value="1"/>
</dbReference>
<dbReference type="Pfam" id="PF01874">
    <property type="entry name" value="CitG"/>
    <property type="match status" value="1"/>
</dbReference>